<dbReference type="Gene3D" id="1.10.3210.10">
    <property type="entry name" value="Hypothetical protein af1432"/>
    <property type="match status" value="1"/>
</dbReference>
<feature type="non-terminal residue" evidence="1">
    <location>
        <position position="87"/>
    </location>
</feature>
<dbReference type="EMBL" id="LAZR01000515">
    <property type="protein sequence ID" value="KKN65864.1"/>
    <property type="molecule type" value="Genomic_DNA"/>
</dbReference>
<dbReference type="AlphaFoldDB" id="A0A0F9SFQ3"/>
<gene>
    <name evidence="1" type="ORF">LCGC14_0478000</name>
</gene>
<accession>A0A0F9SFQ3</accession>
<reference evidence="1" key="1">
    <citation type="journal article" date="2015" name="Nature">
        <title>Complex archaea that bridge the gap between prokaryotes and eukaryotes.</title>
        <authorList>
            <person name="Spang A."/>
            <person name="Saw J.H."/>
            <person name="Jorgensen S.L."/>
            <person name="Zaremba-Niedzwiedzka K."/>
            <person name="Martijn J."/>
            <person name="Lind A.E."/>
            <person name="van Eijk R."/>
            <person name="Schleper C."/>
            <person name="Guy L."/>
            <person name="Ettema T.J."/>
        </authorList>
    </citation>
    <scope>NUCLEOTIDE SEQUENCE</scope>
</reference>
<name>A0A0F9SFQ3_9ZZZZ</name>
<evidence type="ECO:0000313" key="1">
    <source>
        <dbReference type="EMBL" id="KKN65864.1"/>
    </source>
</evidence>
<organism evidence="1">
    <name type="scientific">marine sediment metagenome</name>
    <dbReference type="NCBI Taxonomy" id="412755"/>
    <lineage>
        <taxon>unclassified sequences</taxon>
        <taxon>metagenomes</taxon>
        <taxon>ecological metagenomes</taxon>
    </lineage>
</organism>
<sequence length="87" mass="10124">MGGARYVYPSANHKRFDHSLGTFGAISLILDEKLFKRRSQFFKEKIINSYIGLKNYFLEESKNFDDLPYGIDKLGESIDNRSKEIIQ</sequence>
<comment type="caution">
    <text evidence="1">The sequence shown here is derived from an EMBL/GenBank/DDBJ whole genome shotgun (WGS) entry which is preliminary data.</text>
</comment>
<proteinExistence type="predicted"/>
<protein>
    <submittedName>
        <fullName evidence="1">Uncharacterized protein</fullName>
    </submittedName>
</protein>